<dbReference type="SUPFAM" id="SSF52799">
    <property type="entry name" value="(Phosphotyrosine protein) phosphatases II"/>
    <property type="match status" value="1"/>
</dbReference>
<proteinExistence type="predicted"/>
<dbReference type="AlphaFoldDB" id="A0A6L8VBP1"/>
<dbReference type="OrthoDB" id="9806482at2"/>
<name>A0A6L8VBP1_9RHOB</name>
<reference evidence="2 3" key="1">
    <citation type="submission" date="2020-01" db="EMBL/GenBank/DDBJ databases">
        <title>Frigidibacter albus SP32T (=CGMCC 1.13995T).</title>
        <authorList>
            <person name="Liao X."/>
        </authorList>
    </citation>
    <scope>NUCLEOTIDE SEQUENCE [LARGE SCALE GENOMIC DNA]</scope>
    <source>
        <strain evidence="2 3">SP32</strain>
    </source>
</reference>
<dbReference type="PROSITE" id="PS50056">
    <property type="entry name" value="TYR_PHOSPHATASE_2"/>
    <property type="match status" value="1"/>
</dbReference>
<sequence>MPEDHSDDGAFSSVRTICARPGGGRVITMGFPGLDTDLRGQSWINPDLLDATLTEAAAAGMQLLLVHARADELPAEAMALLRQAAKARALRCLALPIEDYGVPGTAFLRGWRRLRPVFVQVFAAEHAVGMCCHHGAGRSGLVAAMHLVEAGKTPAEAVSMLRGQFAETVENEQQYRWVEHHARQLRTAG</sequence>
<feature type="domain" description="Tyrosine specific protein phosphatases" evidence="1">
    <location>
        <begin position="132"/>
        <end position="176"/>
    </location>
</feature>
<accession>A0A6L8VBP1</accession>
<dbReference type="Gene3D" id="3.90.190.10">
    <property type="entry name" value="Protein tyrosine phosphatase superfamily"/>
    <property type="match status" value="1"/>
</dbReference>
<dbReference type="RefSeq" id="WP_161342499.1">
    <property type="nucleotide sequence ID" value="NZ_BMGW01000001.1"/>
</dbReference>
<organism evidence="2 3">
    <name type="scientific">Frigidibacter albus</name>
    <dbReference type="NCBI Taxonomy" id="1465486"/>
    <lineage>
        <taxon>Bacteria</taxon>
        <taxon>Pseudomonadati</taxon>
        <taxon>Pseudomonadota</taxon>
        <taxon>Alphaproteobacteria</taxon>
        <taxon>Rhodobacterales</taxon>
        <taxon>Paracoccaceae</taxon>
        <taxon>Frigidibacter</taxon>
    </lineage>
</organism>
<dbReference type="Proteomes" id="UP000477083">
    <property type="component" value="Unassembled WGS sequence"/>
</dbReference>
<gene>
    <name evidence="2" type="ORF">GS660_01025</name>
</gene>
<comment type="caution">
    <text evidence="2">The sequence shown here is derived from an EMBL/GenBank/DDBJ whole genome shotgun (WGS) entry which is preliminary data.</text>
</comment>
<dbReference type="EMBL" id="WWNR01000001">
    <property type="protein sequence ID" value="MZQ87674.1"/>
    <property type="molecule type" value="Genomic_DNA"/>
</dbReference>
<evidence type="ECO:0000259" key="1">
    <source>
        <dbReference type="PROSITE" id="PS50056"/>
    </source>
</evidence>
<evidence type="ECO:0000313" key="3">
    <source>
        <dbReference type="Proteomes" id="UP000477083"/>
    </source>
</evidence>
<keyword evidence="3" id="KW-1185">Reference proteome</keyword>
<evidence type="ECO:0000313" key="2">
    <source>
        <dbReference type="EMBL" id="MZQ87674.1"/>
    </source>
</evidence>
<dbReference type="InterPro" id="IPR029021">
    <property type="entry name" value="Prot-tyrosine_phosphatase-like"/>
</dbReference>
<dbReference type="InterPro" id="IPR000387">
    <property type="entry name" value="Tyr_Pase_dom"/>
</dbReference>
<protein>
    <recommendedName>
        <fullName evidence="1">Tyrosine specific protein phosphatases domain-containing protein</fullName>
    </recommendedName>
</protein>